<comment type="caution">
    <text evidence="7">The sequence shown here is derived from an EMBL/GenBank/DDBJ whole genome shotgun (WGS) entry which is preliminary data.</text>
</comment>
<dbReference type="Proteomes" id="UP000241434">
    <property type="component" value="Unassembled WGS sequence"/>
</dbReference>
<sequence length="330" mass="37919">MDKMISKECIHCNRCKKNCDFLKKYDLDLMAFEEREDLAYNCFMCGKCKIVCPKDIDGREIAQKLRDETVKKNNGKLSDKGYGGIVFEKKNYIFKNYKSAVKSEKENEVNTAIFTGCNFLSYTPNTANKLIEIMDENEIGVIFDCCGKPIYELGLKDDAEKIIEKINKNLKEKNISRLIMVCPNCYYYLKGKLDVEMIDIYTLLNDLGIGKKLDREALMFRPCPDRETEELLEKITPFMIDGKIEKLNEQCCGAGGCASVKEAEVSKGFRIDIKSQAKDEKVYTYCSTCTGFFKSEGVNIKHVLSEILDVDEKNTGNSLMNRLKYKFYRK</sequence>
<dbReference type="PROSITE" id="PS00198">
    <property type="entry name" value="4FE4S_FER_1"/>
    <property type="match status" value="1"/>
</dbReference>
<accession>A0A2P7Q0M3</accession>
<gene>
    <name evidence="7" type="ORF">UF10_02460</name>
</gene>
<dbReference type="RefSeq" id="WP_106776248.1">
    <property type="nucleotide sequence ID" value="NZ_JYGE01000003.1"/>
</dbReference>
<evidence type="ECO:0000313" key="7">
    <source>
        <dbReference type="EMBL" id="PSJ31524.1"/>
    </source>
</evidence>
<dbReference type="InterPro" id="IPR051460">
    <property type="entry name" value="HdrC_iron-sulfur_subunit"/>
</dbReference>
<dbReference type="SUPFAM" id="SSF46548">
    <property type="entry name" value="alpha-helical ferredoxin"/>
    <property type="match status" value="1"/>
</dbReference>
<evidence type="ECO:0000256" key="2">
    <source>
        <dbReference type="ARBA" id="ARBA00022723"/>
    </source>
</evidence>
<proteinExistence type="predicted"/>
<dbReference type="GO" id="GO:0046872">
    <property type="term" value="F:metal ion binding"/>
    <property type="evidence" value="ECO:0007669"/>
    <property type="project" value="UniProtKB-KW"/>
</dbReference>
<evidence type="ECO:0000256" key="3">
    <source>
        <dbReference type="ARBA" id="ARBA00023002"/>
    </source>
</evidence>
<reference evidence="7" key="1">
    <citation type="thesis" date="2015" institute="Rutgers" country="The State University of New Jersey, 14 College Farm Rd., New Brunswick, NJ, USA">
        <title>Ammonia toxicity in bacteria and its implications for treatment of and resource recovery from highly nitrogenous organic wastes.</title>
        <authorList>
            <person name="Luther A.K."/>
        </authorList>
    </citation>
    <scope>NUCLEOTIDE SEQUENCE</scope>
    <source>
        <strain evidence="7">RT-10B</strain>
    </source>
</reference>
<organism evidence="7 8">
    <name type="scientific">Peptostreptococcus russellii</name>
    <dbReference type="NCBI Taxonomy" id="215200"/>
    <lineage>
        <taxon>Bacteria</taxon>
        <taxon>Bacillati</taxon>
        <taxon>Bacillota</taxon>
        <taxon>Clostridia</taxon>
        <taxon>Peptostreptococcales</taxon>
        <taxon>Peptostreptococcaceae</taxon>
        <taxon>Peptostreptococcus</taxon>
    </lineage>
</organism>
<feature type="domain" description="Cysteine-rich" evidence="6">
    <location>
        <begin position="112"/>
        <end position="190"/>
    </location>
</feature>
<evidence type="ECO:0000259" key="6">
    <source>
        <dbReference type="Pfam" id="PF02754"/>
    </source>
</evidence>
<dbReference type="EMBL" id="JYGE01000003">
    <property type="protein sequence ID" value="PSJ31524.1"/>
    <property type="molecule type" value="Genomic_DNA"/>
</dbReference>
<keyword evidence="8" id="KW-1185">Reference proteome</keyword>
<dbReference type="Pfam" id="PF02754">
    <property type="entry name" value="CCG"/>
    <property type="match status" value="2"/>
</dbReference>
<dbReference type="InterPro" id="IPR004017">
    <property type="entry name" value="Cys_rich_dom"/>
</dbReference>
<evidence type="ECO:0000256" key="1">
    <source>
        <dbReference type="ARBA" id="ARBA00022485"/>
    </source>
</evidence>
<evidence type="ECO:0000256" key="5">
    <source>
        <dbReference type="ARBA" id="ARBA00023014"/>
    </source>
</evidence>
<name>A0A2P7Q0M3_9FIRM</name>
<dbReference type="PANTHER" id="PTHR43255">
    <property type="entry name" value="IRON-SULFUR-BINDING OXIDOREDUCTASE FADF-RELATED-RELATED"/>
    <property type="match status" value="1"/>
</dbReference>
<dbReference type="OrthoDB" id="5241828at2"/>
<feature type="domain" description="Cysteine-rich" evidence="6">
    <location>
        <begin position="227"/>
        <end position="293"/>
    </location>
</feature>
<keyword evidence="2" id="KW-0479">Metal-binding</keyword>
<dbReference type="GO" id="GO:0051539">
    <property type="term" value="F:4 iron, 4 sulfur cluster binding"/>
    <property type="evidence" value="ECO:0007669"/>
    <property type="project" value="UniProtKB-KW"/>
</dbReference>
<keyword evidence="3" id="KW-0560">Oxidoreductase</keyword>
<keyword evidence="5" id="KW-0411">Iron-sulfur</keyword>
<dbReference type="InterPro" id="IPR009051">
    <property type="entry name" value="Helical_ferredxn"/>
</dbReference>
<keyword evidence="1" id="KW-0004">4Fe-4S</keyword>
<dbReference type="Gene3D" id="1.10.1060.10">
    <property type="entry name" value="Alpha-helical ferredoxin"/>
    <property type="match status" value="1"/>
</dbReference>
<evidence type="ECO:0000313" key="8">
    <source>
        <dbReference type="Proteomes" id="UP000241434"/>
    </source>
</evidence>
<keyword evidence="4" id="KW-0408">Iron</keyword>
<evidence type="ECO:0000256" key="4">
    <source>
        <dbReference type="ARBA" id="ARBA00023004"/>
    </source>
</evidence>
<dbReference type="InterPro" id="IPR017900">
    <property type="entry name" value="4Fe4S_Fe_S_CS"/>
</dbReference>
<dbReference type="AlphaFoldDB" id="A0A2P7Q0M3"/>
<protein>
    <submittedName>
        <fullName evidence="7">Cysteine-rich domain protein</fullName>
    </submittedName>
</protein>
<dbReference type="PANTHER" id="PTHR43255:SF1">
    <property type="entry name" value="IRON-SULFUR-BINDING OXIDOREDUCTASE FADF-RELATED"/>
    <property type="match status" value="1"/>
</dbReference>
<dbReference type="GO" id="GO:0016491">
    <property type="term" value="F:oxidoreductase activity"/>
    <property type="evidence" value="ECO:0007669"/>
    <property type="project" value="UniProtKB-KW"/>
</dbReference>
<dbReference type="GO" id="GO:0005886">
    <property type="term" value="C:plasma membrane"/>
    <property type="evidence" value="ECO:0007669"/>
    <property type="project" value="TreeGrafter"/>
</dbReference>